<dbReference type="Proteomes" id="UP000241193">
    <property type="component" value="Unassembled WGS sequence"/>
</dbReference>
<dbReference type="InterPro" id="IPR021136">
    <property type="entry name" value="Flagellar_hook_control-like_C"/>
</dbReference>
<dbReference type="PANTHER" id="PTHR37533">
    <property type="entry name" value="FLAGELLAR HOOK-LENGTH CONTROL PROTEIN"/>
    <property type="match status" value="1"/>
</dbReference>
<dbReference type="Pfam" id="PF02120">
    <property type="entry name" value="Flg_hook"/>
    <property type="match status" value="1"/>
</dbReference>
<dbReference type="PANTHER" id="PTHR37533:SF2">
    <property type="entry name" value="FLAGELLAR HOOK-LENGTH CONTROL PROTEIN"/>
    <property type="match status" value="1"/>
</dbReference>
<evidence type="ECO:0000256" key="1">
    <source>
        <dbReference type="SAM" id="MobiDB-lite"/>
    </source>
</evidence>
<feature type="compositionally biased region" description="Low complexity" evidence="1">
    <location>
        <begin position="95"/>
        <end position="118"/>
    </location>
</feature>
<reference evidence="3 4" key="2">
    <citation type="submission" date="2018-04" db="EMBL/GenBank/DDBJ databases">
        <title>Thauera lacus sp. nov., isolated from an saline lake in Inner Mongolia, China.</title>
        <authorList>
            <person name="Liang Q.-Y."/>
        </authorList>
    </citation>
    <scope>NUCLEOTIDE SEQUENCE [LARGE SCALE GENOMIC DNA]</scope>
    <source>
        <strain evidence="3 4">D20</strain>
    </source>
</reference>
<comment type="caution">
    <text evidence="3">The sequence shown here is derived from an EMBL/GenBank/DDBJ whole genome shotgun (WGS) entry which is preliminary data.</text>
</comment>
<feature type="domain" description="Flagellar hook-length control protein-like C-terminal" evidence="2">
    <location>
        <begin position="288"/>
        <end position="370"/>
    </location>
</feature>
<dbReference type="AlphaFoldDB" id="A0A2T4IHW2"/>
<feature type="region of interest" description="Disordered" evidence="1">
    <location>
        <begin position="43"/>
        <end position="137"/>
    </location>
</feature>
<protein>
    <recommendedName>
        <fullName evidence="2">Flagellar hook-length control protein-like C-terminal domain-containing protein</fullName>
    </recommendedName>
</protein>
<dbReference type="RefSeq" id="WP_107492569.1">
    <property type="nucleotide sequence ID" value="NZ_PZKC01000003.1"/>
</dbReference>
<keyword evidence="4" id="KW-1185">Reference proteome</keyword>
<dbReference type="OrthoDB" id="8596319at2"/>
<proteinExistence type="predicted"/>
<gene>
    <name evidence="3" type="ORF">C8261_05025</name>
</gene>
<dbReference type="EMBL" id="PZKC01000003">
    <property type="protein sequence ID" value="PTD97369.1"/>
    <property type="molecule type" value="Genomic_DNA"/>
</dbReference>
<evidence type="ECO:0000313" key="4">
    <source>
        <dbReference type="Proteomes" id="UP000241193"/>
    </source>
</evidence>
<name>A0A2T4IHW2_9RHOO</name>
<reference evidence="3 4" key="1">
    <citation type="submission" date="2018-03" db="EMBL/GenBank/DDBJ databases">
        <authorList>
            <person name="Keele B.F."/>
        </authorList>
    </citation>
    <scope>NUCLEOTIDE SEQUENCE [LARGE SCALE GENOMIC DNA]</scope>
    <source>
        <strain evidence="3 4">D20</strain>
    </source>
</reference>
<dbReference type="InterPro" id="IPR052563">
    <property type="entry name" value="FliK"/>
</dbReference>
<feature type="compositionally biased region" description="Gly residues" evidence="1">
    <location>
        <begin position="377"/>
        <end position="396"/>
    </location>
</feature>
<dbReference type="InterPro" id="IPR038610">
    <property type="entry name" value="FliK-like_C_sf"/>
</dbReference>
<sequence>MTAPLASTVSQSGFQPLNLQALLLNSTPVASAAGNAFSQLLGKRMETRANAEPEPQPVSRQEEAPKQQHSAPSAEQAAASRGERPQAAQATGSNEDAASGEADPAAAAQATPTAAQQGKGEHEAATTARQSAAESTEAAVETAALPAAIAALFADSAAMPVAEEADLLPDLLQGGRSRGLGLQAQPESATTTANPAAGRVISTLGSDGNDNRIASLVTQLQSGNAAAVNTFKEASGRALQGLQGDVNNNGLQGIFAPRGGNPLQTHASTQLQVHTPLGQRGWAEDVGNKVVWLAGRGSGKAELVITPPNLGKVEVSINMNGEQANAHFVAANREAREALEQALPRLRELMQQAGISLGQTSVSDQQQPAAQHDGRHTGGNGSGSGSGNHGNTGDSGGESAPVAQRISEGLVDTFV</sequence>
<feature type="compositionally biased region" description="Polar residues" evidence="1">
    <location>
        <begin position="358"/>
        <end position="369"/>
    </location>
</feature>
<evidence type="ECO:0000313" key="3">
    <source>
        <dbReference type="EMBL" id="PTD97369.1"/>
    </source>
</evidence>
<feature type="region of interest" description="Disordered" evidence="1">
    <location>
        <begin position="358"/>
        <end position="415"/>
    </location>
</feature>
<accession>A0A2T4IHW2</accession>
<dbReference type="CDD" id="cd17470">
    <property type="entry name" value="T3SS_Flik_C"/>
    <property type="match status" value="1"/>
</dbReference>
<evidence type="ECO:0000259" key="2">
    <source>
        <dbReference type="Pfam" id="PF02120"/>
    </source>
</evidence>
<dbReference type="Gene3D" id="3.30.750.140">
    <property type="match status" value="1"/>
</dbReference>
<organism evidence="3 4">
    <name type="scientific">Pseudothauera lacus</name>
    <dbReference type="NCBI Taxonomy" id="2136175"/>
    <lineage>
        <taxon>Bacteria</taxon>
        <taxon>Pseudomonadati</taxon>
        <taxon>Pseudomonadota</taxon>
        <taxon>Betaproteobacteria</taxon>
        <taxon>Rhodocyclales</taxon>
        <taxon>Zoogloeaceae</taxon>
        <taxon>Pseudothauera</taxon>
    </lineage>
</organism>